<comment type="catalytic activity">
    <reaction evidence="1">
        <text>Release of N-terminal transit peptides from precursor proteins imported into the mitochondrion, typically with Arg in position P2.</text>
        <dbReference type="EC" id="3.4.24.64"/>
    </reaction>
</comment>
<dbReference type="EC" id="3.4.24.64" evidence="5"/>
<keyword evidence="10" id="KW-0862">Zinc</keyword>
<dbReference type="Gene3D" id="3.30.830.10">
    <property type="entry name" value="Metalloenzyme, LuxS/M16 peptidase-like"/>
    <property type="match status" value="2"/>
</dbReference>
<dbReference type="InterPro" id="IPR011249">
    <property type="entry name" value="Metalloenz_LuxS/M16"/>
</dbReference>
<evidence type="ECO:0000256" key="15">
    <source>
        <dbReference type="RuleBase" id="RU004447"/>
    </source>
</evidence>
<evidence type="ECO:0000259" key="17">
    <source>
        <dbReference type="Pfam" id="PF05193"/>
    </source>
</evidence>
<dbReference type="PANTHER" id="PTHR11851:SF149">
    <property type="entry name" value="GH01077P"/>
    <property type="match status" value="1"/>
</dbReference>
<dbReference type="FunFam" id="3.30.830.10:FF:000001">
    <property type="entry name" value="Mitochondrial-processing peptidase subunit beta, mitochondrial"/>
    <property type="match status" value="1"/>
</dbReference>
<dbReference type="Proteomes" id="UP000759131">
    <property type="component" value="Unassembled WGS sequence"/>
</dbReference>
<gene>
    <name evidence="18" type="ORF">OSB1V03_LOCUS6213</name>
</gene>
<dbReference type="PROSITE" id="PS00143">
    <property type="entry name" value="INSULINASE"/>
    <property type="match status" value="1"/>
</dbReference>
<evidence type="ECO:0000313" key="19">
    <source>
        <dbReference type="Proteomes" id="UP000759131"/>
    </source>
</evidence>
<evidence type="ECO:0000256" key="7">
    <source>
        <dbReference type="ARBA" id="ARBA00022670"/>
    </source>
</evidence>
<dbReference type="PANTHER" id="PTHR11851">
    <property type="entry name" value="METALLOPROTEASE"/>
    <property type="match status" value="1"/>
</dbReference>
<dbReference type="Pfam" id="PF00675">
    <property type="entry name" value="Peptidase_M16"/>
    <property type="match status" value="1"/>
</dbReference>
<dbReference type="SUPFAM" id="SSF63411">
    <property type="entry name" value="LuxS/MPP-like metallohydrolase"/>
    <property type="match status" value="2"/>
</dbReference>
<dbReference type="AlphaFoldDB" id="A0A7R9KME9"/>
<sequence>MWDRGRPRRPLVRPALRQSLATTASAVARPVINIPETKVSTLKNGIRVATEDSGIPTCTVGFWIDAGSRYETDETNGVAHFLEHMAFKGTASRTQTALELEIENMGAHLNAYTSREQTVYYAKCLSRDVGKAMEILADILQHSRFGAEEIERERSVILREMQEVETNLQEVVFDHLHSVAYKYTPLGMTILGPTENIKQIQRQDLIDYISGHYRGPRLVLAGAGGVDHQQLVALCEQHFGTIDGSVDESVLKPCPFVGCDIRVNDHSMPLAYAAIALETVGWANADNISLMVANTLIGSWDRSQGSGSNCSSYMALSAAQRNLCHSFQAFNTCYKDTGLWGVYFVAEKQSLEEFVWHLGHQWSQLCNEVTDEQVSRAKDLLKTNMLLQLDGSTPVCEDIGRQMLCYGRRIPLPEMEARIDAVNADIVRNVCRKYIVGKSPVMAAVGPTDSLPEYETIKAKICG</sequence>
<keyword evidence="12" id="KW-0482">Metalloprotease</keyword>
<dbReference type="Pfam" id="PF05193">
    <property type="entry name" value="Peptidase_M16_C"/>
    <property type="match status" value="1"/>
</dbReference>
<dbReference type="InterPro" id="IPR007863">
    <property type="entry name" value="Peptidase_M16_C"/>
</dbReference>
<evidence type="ECO:0000313" key="18">
    <source>
        <dbReference type="EMBL" id="CAD7625780.1"/>
    </source>
</evidence>
<dbReference type="InterPro" id="IPR011765">
    <property type="entry name" value="Pept_M16_N"/>
</dbReference>
<evidence type="ECO:0000256" key="8">
    <source>
        <dbReference type="ARBA" id="ARBA00022723"/>
    </source>
</evidence>
<keyword evidence="7" id="KW-0645">Protease</keyword>
<accession>A0A7R9KME9</accession>
<evidence type="ECO:0000256" key="2">
    <source>
        <dbReference type="ARBA" id="ARBA00001947"/>
    </source>
</evidence>
<name>A0A7R9KME9_9ACAR</name>
<feature type="domain" description="Peptidase M16 N-terminal" evidence="16">
    <location>
        <begin position="47"/>
        <end position="193"/>
    </location>
</feature>
<evidence type="ECO:0000256" key="13">
    <source>
        <dbReference type="ARBA" id="ARBA00023128"/>
    </source>
</evidence>
<keyword evidence="9" id="KW-0378">Hydrolase</keyword>
<dbReference type="GO" id="GO:0004222">
    <property type="term" value="F:metalloendopeptidase activity"/>
    <property type="evidence" value="ECO:0007669"/>
    <property type="project" value="UniProtKB-EC"/>
</dbReference>
<evidence type="ECO:0000256" key="9">
    <source>
        <dbReference type="ARBA" id="ARBA00022801"/>
    </source>
</evidence>
<dbReference type="EMBL" id="OC857891">
    <property type="protein sequence ID" value="CAD7625780.1"/>
    <property type="molecule type" value="Genomic_DNA"/>
</dbReference>
<evidence type="ECO:0000259" key="16">
    <source>
        <dbReference type="Pfam" id="PF00675"/>
    </source>
</evidence>
<feature type="domain" description="Peptidase M16 C-terminal" evidence="17">
    <location>
        <begin position="200"/>
        <end position="381"/>
    </location>
</feature>
<dbReference type="GO" id="GO:0006627">
    <property type="term" value="P:protein processing involved in protein targeting to mitochondrion"/>
    <property type="evidence" value="ECO:0007669"/>
    <property type="project" value="TreeGrafter"/>
</dbReference>
<reference evidence="18" key="1">
    <citation type="submission" date="2020-11" db="EMBL/GenBank/DDBJ databases">
        <authorList>
            <person name="Tran Van P."/>
        </authorList>
    </citation>
    <scope>NUCLEOTIDE SEQUENCE</scope>
</reference>
<evidence type="ECO:0000256" key="14">
    <source>
        <dbReference type="ARBA" id="ARBA00031018"/>
    </source>
</evidence>
<comment type="similarity">
    <text evidence="4 15">Belongs to the peptidase M16 family.</text>
</comment>
<comment type="cofactor">
    <cofactor evidence="2">
        <name>Zn(2+)</name>
        <dbReference type="ChEBI" id="CHEBI:29105"/>
    </cofactor>
</comment>
<evidence type="ECO:0000256" key="10">
    <source>
        <dbReference type="ARBA" id="ARBA00022833"/>
    </source>
</evidence>
<organism evidence="18">
    <name type="scientific">Medioppia subpectinata</name>
    <dbReference type="NCBI Taxonomy" id="1979941"/>
    <lineage>
        <taxon>Eukaryota</taxon>
        <taxon>Metazoa</taxon>
        <taxon>Ecdysozoa</taxon>
        <taxon>Arthropoda</taxon>
        <taxon>Chelicerata</taxon>
        <taxon>Arachnida</taxon>
        <taxon>Acari</taxon>
        <taxon>Acariformes</taxon>
        <taxon>Sarcoptiformes</taxon>
        <taxon>Oribatida</taxon>
        <taxon>Brachypylina</taxon>
        <taxon>Oppioidea</taxon>
        <taxon>Oppiidae</taxon>
        <taxon>Medioppia</taxon>
    </lineage>
</organism>
<dbReference type="GO" id="GO:0046872">
    <property type="term" value="F:metal ion binding"/>
    <property type="evidence" value="ECO:0007669"/>
    <property type="project" value="UniProtKB-KW"/>
</dbReference>
<evidence type="ECO:0000256" key="4">
    <source>
        <dbReference type="ARBA" id="ARBA00007261"/>
    </source>
</evidence>
<comment type="subcellular location">
    <subcellularLocation>
        <location evidence="3">Mitochondrion</location>
    </subcellularLocation>
</comment>
<dbReference type="FunFam" id="3.30.830.10:FF:000002">
    <property type="entry name" value="Mitochondrial-processing peptidase subunit beta"/>
    <property type="match status" value="1"/>
</dbReference>
<keyword evidence="13" id="KW-0496">Mitochondrion</keyword>
<keyword evidence="8" id="KW-0479">Metal-binding</keyword>
<evidence type="ECO:0000256" key="3">
    <source>
        <dbReference type="ARBA" id="ARBA00004173"/>
    </source>
</evidence>
<evidence type="ECO:0000256" key="12">
    <source>
        <dbReference type="ARBA" id="ARBA00023049"/>
    </source>
</evidence>
<evidence type="ECO:0000256" key="6">
    <source>
        <dbReference type="ARBA" id="ARBA00020510"/>
    </source>
</evidence>
<evidence type="ECO:0000256" key="5">
    <source>
        <dbReference type="ARBA" id="ARBA00012299"/>
    </source>
</evidence>
<dbReference type="InterPro" id="IPR001431">
    <property type="entry name" value="Pept_M16_Zn_BS"/>
</dbReference>
<keyword evidence="11" id="KW-0809">Transit peptide</keyword>
<dbReference type="EMBL" id="CAJPIZ010003316">
    <property type="protein sequence ID" value="CAG2106210.1"/>
    <property type="molecule type" value="Genomic_DNA"/>
</dbReference>
<dbReference type="InterPro" id="IPR050361">
    <property type="entry name" value="MPP/UQCRC_Complex"/>
</dbReference>
<keyword evidence="19" id="KW-1185">Reference proteome</keyword>
<dbReference type="OrthoDB" id="10251424at2759"/>
<dbReference type="GO" id="GO:0005759">
    <property type="term" value="C:mitochondrial matrix"/>
    <property type="evidence" value="ECO:0007669"/>
    <property type="project" value="UniProtKB-ARBA"/>
</dbReference>
<protein>
    <recommendedName>
        <fullName evidence="6">Mitochondrial-processing peptidase subunit beta</fullName>
        <ecNumber evidence="5">3.4.24.64</ecNumber>
    </recommendedName>
    <alternativeName>
        <fullName evidence="14">Beta-MPP</fullName>
    </alternativeName>
</protein>
<proteinExistence type="inferred from homology"/>
<evidence type="ECO:0000256" key="1">
    <source>
        <dbReference type="ARBA" id="ARBA00001098"/>
    </source>
</evidence>
<evidence type="ECO:0000256" key="11">
    <source>
        <dbReference type="ARBA" id="ARBA00022946"/>
    </source>
</evidence>